<dbReference type="AlphaFoldDB" id="A0A2A4G8M5"/>
<dbReference type="RefSeq" id="WP_097440256.1">
    <property type="nucleotide sequence ID" value="NZ_KZ300476.1"/>
</dbReference>
<sequence length="318" mass="36937">MRHIYLILLIIYPYDVLFGQADTIQVSKDYKTILVLPEPFSFSINGKDLNFIESFPKSTSEKATHIVMLTYNDVAPVKQDYTNYTVYTKDGLAYDFILDLIDIPKIKRWNINIEMADNVSKEHLAINNSENTDKEIIKIEDVALPNQIETSANDGIENIKITPLSTSLYDEDRIAYLKQKCENHIGDKGNIARYFSKIGDVFVWLKGVYYDREELYFLFNIENKEPIDLDINFLKSFIGTNYKQSSSNQKSEFEPIYRYAQPSRVEGNTSTTFFMVFEKFTLDKNKHLVIELDELNGNRNIGLDIEHLLINRPKKFGK</sequence>
<reference evidence="1 2" key="1">
    <citation type="submission" date="2017-04" db="EMBL/GenBank/DDBJ databases">
        <title>A new member of the family Flavobacteriaceae isolated from ascidians.</title>
        <authorList>
            <person name="Chen L."/>
        </authorList>
    </citation>
    <scope>NUCLEOTIDE SEQUENCE [LARGE SCALE GENOMIC DNA]</scope>
    <source>
        <strain evidence="1 2">HQA918</strain>
    </source>
</reference>
<dbReference type="InterPro" id="IPR022298">
    <property type="entry name" value="Conjug_transposon_TraN"/>
</dbReference>
<organism evidence="1 2">
    <name type="scientific">Sediminicola luteus</name>
    <dbReference type="NCBI Taxonomy" id="319238"/>
    <lineage>
        <taxon>Bacteria</taxon>
        <taxon>Pseudomonadati</taxon>
        <taxon>Bacteroidota</taxon>
        <taxon>Flavobacteriia</taxon>
        <taxon>Flavobacteriales</taxon>
        <taxon>Flavobacteriaceae</taxon>
        <taxon>Sediminicola</taxon>
    </lineage>
</organism>
<dbReference type="Pfam" id="PF13595">
    <property type="entry name" value="DUF4138"/>
    <property type="match status" value="1"/>
</dbReference>
<comment type="caution">
    <text evidence="1">The sequence shown here is derived from an EMBL/GenBank/DDBJ whole genome shotgun (WGS) entry which is preliminary data.</text>
</comment>
<gene>
    <name evidence="1" type="ORF">B7P33_07405</name>
</gene>
<keyword evidence="2" id="KW-1185">Reference proteome</keyword>
<name>A0A2A4G8M5_9FLAO</name>
<protein>
    <recommendedName>
        <fullName evidence="3">DUF4138 domain-containing protein</fullName>
    </recommendedName>
</protein>
<dbReference type="EMBL" id="NBWU01000002">
    <property type="protein sequence ID" value="PCE64977.1"/>
    <property type="molecule type" value="Genomic_DNA"/>
</dbReference>
<evidence type="ECO:0000313" key="2">
    <source>
        <dbReference type="Proteomes" id="UP000219559"/>
    </source>
</evidence>
<evidence type="ECO:0008006" key="3">
    <source>
        <dbReference type="Google" id="ProtNLM"/>
    </source>
</evidence>
<dbReference type="OrthoDB" id="1038500at2"/>
<proteinExistence type="predicted"/>
<evidence type="ECO:0000313" key="1">
    <source>
        <dbReference type="EMBL" id="PCE64977.1"/>
    </source>
</evidence>
<accession>A0A2A4G8M5</accession>
<dbReference type="Proteomes" id="UP000219559">
    <property type="component" value="Unassembled WGS sequence"/>
</dbReference>